<evidence type="ECO:0000313" key="1">
    <source>
        <dbReference type="EMBL" id="KAJ8430056.1"/>
    </source>
</evidence>
<comment type="caution">
    <text evidence="1">The sequence shown here is derived from an EMBL/GenBank/DDBJ whole genome shotgun (WGS) entry which is preliminary data.</text>
</comment>
<evidence type="ECO:0000313" key="2">
    <source>
        <dbReference type="Proteomes" id="UP001153076"/>
    </source>
</evidence>
<gene>
    <name evidence="1" type="ORF">Cgig2_011591</name>
</gene>
<protein>
    <submittedName>
        <fullName evidence="1">Uncharacterized protein</fullName>
    </submittedName>
</protein>
<sequence>MKLAFQLMIWSGLEKFLPLNKDLIDHNKYPAIVVELLCIYAVLWEFHKVKHIYCDFWLDHFYREYLVYFAYGEQTGSKKGKFEAKKRSSVCIFHQERMTYLSVTTDAFWLSHFVLPYGKEAVRPRTFVMVALMASRHQINLASTVLGYIYHSLGEVASHPDHPNKANAIFFSHYLIVCLAKLFPCLYHRCPDSDCPSGFSTLVHYAGLLGSKLSLSQATHIFRDGRYLSLRANSYFEDYNNGRDVIDMGYRMRILNFFCLFGPLYFLYVVEPNYFGSPITPNDLLANLDSIKRFHLIV</sequence>
<dbReference type="OrthoDB" id="1194411at2759"/>
<keyword evidence="2" id="KW-1185">Reference proteome</keyword>
<dbReference type="Proteomes" id="UP001153076">
    <property type="component" value="Unassembled WGS sequence"/>
</dbReference>
<name>A0A9Q1JSA4_9CARY</name>
<reference evidence="1" key="1">
    <citation type="submission" date="2022-04" db="EMBL/GenBank/DDBJ databases">
        <title>Carnegiea gigantea Genome sequencing and assembly v2.</title>
        <authorList>
            <person name="Copetti D."/>
            <person name="Sanderson M.J."/>
            <person name="Burquez A."/>
            <person name="Wojciechowski M.F."/>
        </authorList>
    </citation>
    <scope>NUCLEOTIDE SEQUENCE</scope>
    <source>
        <strain evidence="1">SGP5-SGP5p</strain>
        <tissue evidence="1">Aerial part</tissue>
    </source>
</reference>
<proteinExistence type="predicted"/>
<organism evidence="1 2">
    <name type="scientific">Carnegiea gigantea</name>
    <dbReference type="NCBI Taxonomy" id="171969"/>
    <lineage>
        <taxon>Eukaryota</taxon>
        <taxon>Viridiplantae</taxon>
        <taxon>Streptophyta</taxon>
        <taxon>Embryophyta</taxon>
        <taxon>Tracheophyta</taxon>
        <taxon>Spermatophyta</taxon>
        <taxon>Magnoliopsida</taxon>
        <taxon>eudicotyledons</taxon>
        <taxon>Gunneridae</taxon>
        <taxon>Pentapetalae</taxon>
        <taxon>Caryophyllales</taxon>
        <taxon>Cactineae</taxon>
        <taxon>Cactaceae</taxon>
        <taxon>Cactoideae</taxon>
        <taxon>Echinocereeae</taxon>
        <taxon>Carnegiea</taxon>
    </lineage>
</organism>
<accession>A0A9Q1JSA4</accession>
<dbReference type="EMBL" id="JAKOGI010000829">
    <property type="protein sequence ID" value="KAJ8430056.1"/>
    <property type="molecule type" value="Genomic_DNA"/>
</dbReference>
<dbReference type="AlphaFoldDB" id="A0A9Q1JSA4"/>